<evidence type="ECO:0000256" key="1">
    <source>
        <dbReference type="ARBA" id="ARBA00009580"/>
    </source>
</evidence>
<dbReference type="EMBL" id="QRAN01000019">
    <property type="protein sequence ID" value="RLQ20794.1"/>
    <property type="molecule type" value="Genomic_DNA"/>
</dbReference>
<dbReference type="InterPro" id="IPR000387">
    <property type="entry name" value="Tyr_Pase_dom"/>
</dbReference>
<accession>A0A3L7DTT5</accession>
<dbReference type="PANTHER" id="PTHR31126:SF1">
    <property type="entry name" value="TYROSINE SPECIFIC PROTEIN PHOSPHATASES DOMAIN-CONTAINING PROTEIN"/>
    <property type="match status" value="1"/>
</dbReference>
<dbReference type="AlphaFoldDB" id="A0A3L7DTT5"/>
<keyword evidence="4" id="KW-1185">Reference proteome</keyword>
<organism evidence="3 4">
    <name type="scientific">Seongchinamella sediminis</name>
    <dbReference type="NCBI Taxonomy" id="2283635"/>
    <lineage>
        <taxon>Bacteria</taxon>
        <taxon>Pseudomonadati</taxon>
        <taxon>Pseudomonadota</taxon>
        <taxon>Gammaproteobacteria</taxon>
        <taxon>Cellvibrionales</taxon>
        <taxon>Halieaceae</taxon>
        <taxon>Seongchinamella</taxon>
    </lineage>
</organism>
<dbReference type="Pfam" id="PF13350">
    <property type="entry name" value="Y_phosphatase3"/>
    <property type="match status" value="1"/>
</dbReference>
<dbReference type="PROSITE" id="PS50056">
    <property type="entry name" value="TYR_PHOSPHATASE_2"/>
    <property type="match status" value="1"/>
</dbReference>
<evidence type="ECO:0000313" key="4">
    <source>
        <dbReference type="Proteomes" id="UP000265509"/>
    </source>
</evidence>
<reference evidence="3 4" key="1">
    <citation type="submission" date="2018-07" db="EMBL/GenBank/DDBJ databases">
        <title>Halioglobus sp. genome submission.</title>
        <authorList>
            <person name="Ye M.-Q."/>
            <person name="Du Z.-J."/>
        </authorList>
    </citation>
    <scope>NUCLEOTIDE SEQUENCE [LARGE SCALE GENOMIC DNA]</scope>
    <source>
        <strain evidence="3 4">U0301</strain>
    </source>
</reference>
<dbReference type="InterPro" id="IPR026893">
    <property type="entry name" value="Tyr/Ser_Pase_IphP-type"/>
</dbReference>
<dbReference type="SUPFAM" id="SSF52799">
    <property type="entry name" value="(Phosphotyrosine protein) phosphatases II"/>
    <property type="match status" value="1"/>
</dbReference>
<dbReference type="InterPro" id="IPR029021">
    <property type="entry name" value="Prot-tyrosine_phosphatase-like"/>
</dbReference>
<feature type="domain" description="Tyrosine specific protein phosphatases" evidence="2">
    <location>
        <begin position="207"/>
        <end position="270"/>
    </location>
</feature>
<dbReference type="InterPro" id="IPR016130">
    <property type="entry name" value="Tyr_Pase_AS"/>
</dbReference>
<name>A0A3L7DTT5_9GAMM</name>
<evidence type="ECO:0000259" key="2">
    <source>
        <dbReference type="PROSITE" id="PS50056"/>
    </source>
</evidence>
<dbReference type="Gene3D" id="3.90.190.10">
    <property type="entry name" value="Protein tyrosine phosphatase superfamily"/>
    <property type="match status" value="1"/>
</dbReference>
<comment type="similarity">
    <text evidence="1">Belongs to the protein-tyrosine phosphatase family.</text>
</comment>
<dbReference type="Proteomes" id="UP000265509">
    <property type="component" value="Unassembled WGS sequence"/>
</dbReference>
<dbReference type="PANTHER" id="PTHR31126">
    <property type="entry name" value="TYROSINE-PROTEIN PHOSPHATASE"/>
    <property type="match status" value="1"/>
</dbReference>
<protein>
    <submittedName>
        <fullName evidence="3">Tyrosine-protein phosphatase</fullName>
    </submittedName>
</protein>
<evidence type="ECO:0000313" key="3">
    <source>
        <dbReference type="EMBL" id="RLQ20794.1"/>
    </source>
</evidence>
<proteinExistence type="inferred from homology"/>
<sequence>MLAGPFPIESLRTMLISDAVHIWRDAGGDYHIEWEASDPDTQVTVEPLGEGMVVHLERAARVSGLPPGNRHFFRLRDQHGNELVASERKLGMEGTPNFRDFGGYQAADGSRVKWGYLYRSGQLSSLSDRDIDLLASLELDLICDFRREEEQASDPSRLPPRSPPKIASLPIIPGSNSRFFEEAEQQGGGRLDFGRQAMFDFMVEINRDFAEGQRDTYGRMFREILDLADARFLVHCAAGKDRTGFAVALVLMALGVPREIVMRDYMLTSRFFSPEKEMQRLRVKYAMEHVDADAIRPMLEVHEDYLARALASIDDNYGSVDAYLEGALGVGAAEREELRRRYLE</sequence>
<comment type="caution">
    <text evidence="3">The sequence shown here is derived from an EMBL/GenBank/DDBJ whole genome shotgun (WGS) entry which is preliminary data.</text>
</comment>
<gene>
    <name evidence="3" type="ORF">DWB85_15455</name>
</gene>
<dbReference type="PROSITE" id="PS00383">
    <property type="entry name" value="TYR_PHOSPHATASE_1"/>
    <property type="match status" value="1"/>
</dbReference>
<dbReference type="GO" id="GO:0004721">
    <property type="term" value="F:phosphoprotein phosphatase activity"/>
    <property type="evidence" value="ECO:0007669"/>
    <property type="project" value="InterPro"/>
</dbReference>